<evidence type="ECO:0000313" key="2">
    <source>
        <dbReference type="EMBL" id="KAF3074078.1"/>
    </source>
</evidence>
<sequence>MDSPDNSRGQCRPLTDGDSDSAADEPQDSQGALSTENSISELADECRQSLQACIQVQTLMEYEWAENSLANFRLWAAGLGVFAGKDSLDERLSVDSFTRNLIKNLLILLKGLIDNCKALGEFRHIALDKLRTSGQDIPADDFHEESTQDGQSVIPQSPPRGFSPWSTPPSTDSESETESDDPLVNASPLQSSEEEVEQILEQLSRLAVAIRKSDSAGSAFRNQKADRLFKREDHEDLYKHLLVVVLGRGSQNGRQNYDIDPARLTPIQERLILSNLRRRNRFQYAQRQRQQESPKIENQPQVQGKTDQSSTILTATSASAFEPMTPADFQRKPGSSQLAKAKVTLTTAKIEYPRPPPLKNGVKHFQCPCCYQVLPSMFHQGVHWEKHLAGDLCPYTCIIADCPCPDRLYVGRSDWMTHVQNDHPPRWECLPCRNAIERPPLFTSLDEFLKHTKQSHGDSISEDLYSTLVDASTRPASFEMTQCPLCDQEGQVDSKELIDHIAEHMHSFSLRSLPWARNDSG</sequence>
<protein>
    <recommendedName>
        <fullName evidence="4">C2H2-type domain-containing protein</fullName>
    </recommendedName>
</protein>
<accession>A0A9P4XLU7</accession>
<dbReference type="EMBL" id="QLNT01000005">
    <property type="protein sequence ID" value="KAF3074078.1"/>
    <property type="molecule type" value="Genomic_DNA"/>
</dbReference>
<dbReference type="Proteomes" id="UP000801864">
    <property type="component" value="Unassembled WGS sequence"/>
</dbReference>
<feature type="compositionally biased region" description="Polar residues" evidence="1">
    <location>
        <begin position="296"/>
        <end position="308"/>
    </location>
</feature>
<reference evidence="2 3" key="1">
    <citation type="submission" date="2018-06" db="EMBL/GenBank/DDBJ databases">
        <title>Genome analysis of cellulolytic fungus Trichoderma lentiforme CFAM-422.</title>
        <authorList>
            <person name="Steindorff A.S."/>
            <person name="Formighieri E.F."/>
            <person name="Midorikawa G.E.O."/>
            <person name="Tamietti M.S."/>
            <person name="Ramos E.Z."/>
            <person name="Silva A.S."/>
            <person name="Bon E.P.S."/>
            <person name="Mendes T.D."/>
            <person name="Damaso M.C.T."/>
            <person name="Favaro L.C.L."/>
        </authorList>
    </citation>
    <scope>NUCLEOTIDE SEQUENCE [LARGE SCALE GENOMIC DNA]</scope>
    <source>
        <strain evidence="2 3">CFAM-422</strain>
    </source>
</reference>
<comment type="caution">
    <text evidence="2">The sequence shown here is derived from an EMBL/GenBank/DDBJ whole genome shotgun (WGS) entry which is preliminary data.</text>
</comment>
<proteinExistence type="predicted"/>
<evidence type="ECO:0000256" key="1">
    <source>
        <dbReference type="SAM" id="MobiDB-lite"/>
    </source>
</evidence>
<name>A0A9P4XLU7_9HYPO</name>
<dbReference type="AlphaFoldDB" id="A0A9P4XLU7"/>
<dbReference type="PANTHER" id="PTHR35391:SF7">
    <property type="entry name" value="C2H2-TYPE DOMAIN-CONTAINING PROTEIN"/>
    <property type="match status" value="1"/>
</dbReference>
<evidence type="ECO:0008006" key="4">
    <source>
        <dbReference type="Google" id="ProtNLM"/>
    </source>
</evidence>
<feature type="compositionally biased region" description="Acidic residues" evidence="1">
    <location>
        <begin position="17"/>
        <end position="27"/>
    </location>
</feature>
<feature type="region of interest" description="Disordered" evidence="1">
    <location>
        <begin position="1"/>
        <end position="35"/>
    </location>
</feature>
<evidence type="ECO:0000313" key="3">
    <source>
        <dbReference type="Proteomes" id="UP000801864"/>
    </source>
</evidence>
<feature type="region of interest" description="Disordered" evidence="1">
    <location>
        <begin position="137"/>
        <end position="195"/>
    </location>
</feature>
<gene>
    <name evidence="2" type="ORF">CFAM422_003847</name>
</gene>
<feature type="region of interest" description="Disordered" evidence="1">
    <location>
        <begin position="284"/>
        <end position="309"/>
    </location>
</feature>
<keyword evidence="3" id="KW-1185">Reference proteome</keyword>
<dbReference type="PANTHER" id="PTHR35391">
    <property type="entry name" value="C2H2-TYPE DOMAIN-CONTAINING PROTEIN-RELATED"/>
    <property type="match status" value="1"/>
</dbReference>
<organism evidence="2 3">
    <name type="scientific">Trichoderma lentiforme</name>
    <dbReference type="NCBI Taxonomy" id="1567552"/>
    <lineage>
        <taxon>Eukaryota</taxon>
        <taxon>Fungi</taxon>
        <taxon>Dikarya</taxon>
        <taxon>Ascomycota</taxon>
        <taxon>Pezizomycotina</taxon>
        <taxon>Sordariomycetes</taxon>
        <taxon>Hypocreomycetidae</taxon>
        <taxon>Hypocreales</taxon>
        <taxon>Hypocreaceae</taxon>
        <taxon>Trichoderma</taxon>
    </lineage>
</organism>